<proteinExistence type="predicted"/>
<evidence type="ECO:0000313" key="3">
    <source>
        <dbReference type="Proteomes" id="UP001482620"/>
    </source>
</evidence>
<dbReference type="SUPFAM" id="SSF56112">
    <property type="entry name" value="Protein kinase-like (PK-like)"/>
    <property type="match status" value="1"/>
</dbReference>
<dbReference type="Proteomes" id="UP001482620">
    <property type="component" value="Unassembled WGS sequence"/>
</dbReference>
<dbReference type="PROSITE" id="PS50011">
    <property type="entry name" value="PROTEIN_KINASE_DOM"/>
    <property type="match status" value="1"/>
</dbReference>
<accession>A0ABV0TNI7</accession>
<organism evidence="2 3">
    <name type="scientific">Ilyodon furcidens</name>
    <name type="common">goldbreast splitfin</name>
    <dbReference type="NCBI Taxonomy" id="33524"/>
    <lineage>
        <taxon>Eukaryota</taxon>
        <taxon>Metazoa</taxon>
        <taxon>Chordata</taxon>
        <taxon>Craniata</taxon>
        <taxon>Vertebrata</taxon>
        <taxon>Euteleostomi</taxon>
        <taxon>Actinopterygii</taxon>
        <taxon>Neopterygii</taxon>
        <taxon>Teleostei</taxon>
        <taxon>Neoteleostei</taxon>
        <taxon>Acanthomorphata</taxon>
        <taxon>Ovalentaria</taxon>
        <taxon>Atherinomorphae</taxon>
        <taxon>Cyprinodontiformes</taxon>
        <taxon>Goodeidae</taxon>
        <taxon>Ilyodon</taxon>
    </lineage>
</organism>
<comment type="caution">
    <text evidence="2">The sequence shown here is derived from an EMBL/GenBank/DDBJ whole genome shotgun (WGS) entry which is preliminary data.</text>
</comment>
<feature type="domain" description="Protein kinase" evidence="1">
    <location>
        <begin position="1"/>
        <end position="143"/>
    </location>
</feature>
<name>A0ABV0TNI7_9TELE</name>
<evidence type="ECO:0000313" key="2">
    <source>
        <dbReference type="EMBL" id="MEQ2234361.1"/>
    </source>
</evidence>
<dbReference type="Pfam" id="PF00069">
    <property type="entry name" value="Pkinase"/>
    <property type="match status" value="1"/>
</dbReference>
<keyword evidence="2" id="KW-0418">Kinase</keyword>
<dbReference type="InterPro" id="IPR011009">
    <property type="entry name" value="Kinase-like_dom_sf"/>
</dbReference>
<dbReference type="Gene3D" id="1.10.510.10">
    <property type="entry name" value="Transferase(Phosphotransferase) domain 1"/>
    <property type="match status" value="1"/>
</dbReference>
<dbReference type="InterPro" id="IPR000719">
    <property type="entry name" value="Prot_kinase_dom"/>
</dbReference>
<dbReference type="PANTHER" id="PTHR24347">
    <property type="entry name" value="SERINE/THREONINE-PROTEIN KINASE"/>
    <property type="match status" value="1"/>
</dbReference>
<dbReference type="EMBL" id="JAHRIQ010039512">
    <property type="protein sequence ID" value="MEQ2234361.1"/>
    <property type="molecule type" value="Genomic_DNA"/>
</dbReference>
<dbReference type="Gene3D" id="3.30.200.20">
    <property type="entry name" value="Phosphorylase Kinase, domain 1"/>
    <property type="match status" value="2"/>
</dbReference>
<reference evidence="2 3" key="1">
    <citation type="submission" date="2021-06" db="EMBL/GenBank/DDBJ databases">
        <authorList>
            <person name="Palmer J.M."/>
        </authorList>
    </citation>
    <scope>NUCLEOTIDE SEQUENCE [LARGE SCALE GENOMIC DNA]</scope>
    <source>
        <strain evidence="3">if_2019</strain>
        <tissue evidence="2">Muscle</tissue>
    </source>
</reference>
<gene>
    <name evidence="2" type="primary">RPS6KA1</name>
    <name evidence="2" type="ORF">ILYODFUR_031107</name>
</gene>
<keyword evidence="2" id="KW-0808">Transferase</keyword>
<evidence type="ECO:0000259" key="1">
    <source>
        <dbReference type="PROSITE" id="PS50011"/>
    </source>
</evidence>
<keyword evidence="3" id="KW-1185">Reference proteome</keyword>
<dbReference type="GO" id="GO:0016301">
    <property type="term" value="F:kinase activity"/>
    <property type="evidence" value="ECO:0007669"/>
    <property type="project" value="UniProtKB-KW"/>
</dbReference>
<sequence length="143" mass="16578">MCFINKMDWIGILLCKSYLQVIDKTSTDPSEEIEILLRYGQHPNIITLKDVSRKQHLACYFLLVESLSCCEPLFLFQVYDNGKQVFMVTELMRGGELLDRILKQKFFSEREASAVLHTITKTVEYLHSQGVRTDRPATEKSQN</sequence>
<protein>
    <submittedName>
        <fullName evidence="2">Ribosomal protein S6 kinase alpha-1</fullName>
    </submittedName>
</protein>